<evidence type="ECO:0000313" key="2">
    <source>
        <dbReference type="EMBL" id="CEK63010.1"/>
    </source>
</evidence>
<protein>
    <submittedName>
        <fullName evidence="2">Uncharacterized protein</fullName>
    </submittedName>
</protein>
<dbReference type="EMBL" id="HACG01016145">
    <property type="protein sequence ID" value="CEK63010.1"/>
    <property type="molecule type" value="Transcribed_RNA"/>
</dbReference>
<name>A0A0B6Z5N7_9EUPU</name>
<evidence type="ECO:0000256" key="1">
    <source>
        <dbReference type="SAM" id="MobiDB-lite"/>
    </source>
</evidence>
<dbReference type="AlphaFoldDB" id="A0A0B6Z5N7"/>
<proteinExistence type="predicted"/>
<reference evidence="2" key="1">
    <citation type="submission" date="2014-12" db="EMBL/GenBank/DDBJ databases">
        <title>Insight into the proteome of Arion vulgaris.</title>
        <authorList>
            <person name="Aradska J."/>
            <person name="Bulat T."/>
            <person name="Smidak R."/>
            <person name="Sarate P."/>
            <person name="Gangsoo J."/>
            <person name="Sialana F."/>
            <person name="Bilban M."/>
            <person name="Lubec G."/>
        </authorList>
    </citation>
    <scope>NUCLEOTIDE SEQUENCE</scope>
    <source>
        <tissue evidence="2">Skin</tissue>
    </source>
</reference>
<feature type="region of interest" description="Disordered" evidence="1">
    <location>
        <begin position="1"/>
        <end position="23"/>
    </location>
</feature>
<sequence>MSVSSHVQCNRENATTDSSSPVLVNEKSSTPCLMFKSSNTTYDSKFLQSGHERRI</sequence>
<accession>A0A0B6Z5N7</accession>
<organism evidence="2">
    <name type="scientific">Arion vulgaris</name>
    <dbReference type="NCBI Taxonomy" id="1028688"/>
    <lineage>
        <taxon>Eukaryota</taxon>
        <taxon>Metazoa</taxon>
        <taxon>Spiralia</taxon>
        <taxon>Lophotrochozoa</taxon>
        <taxon>Mollusca</taxon>
        <taxon>Gastropoda</taxon>
        <taxon>Heterobranchia</taxon>
        <taxon>Euthyneura</taxon>
        <taxon>Panpulmonata</taxon>
        <taxon>Eupulmonata</taxon>
        <taxon>Stylommatophora</taxon>
        <taxon>Helicina</taxon>
        <taxon>Arionoidea</taxon>
        <taxon>Arionidae</taxon>
        <taxon>Arion</taxon>
    </lineage>
</organism>
<gene>
    <name evidence="2" type="primary">ORF46810</name>
</gene>